<evidence type="ECO:0000256" key="1">
    <source>
        <dbReference type="ARBA" id="ARBA00022723"/>
    </source>
</evidence>
<evidence type="ECO:0000256" key="2">
    <source>
        <dbReference type="ARBA" id="ARBA00022801"/>
    </source>
</evidence>
<feature type="domain" description="Sulfatase N-terminal" evidence="4">
    <location>
        <begin position="9"/>
        <end position="375"/>
    </location>
</feature>
<accession>A0A6N6VIN2</accession>
<dbReference type="RefSeq" id="WP_152217015.1">
    <property type="nucleotide sequence ID" value="NZ_JBAQYD010000387.1"/>
</dbReference>
<dbReference type="SUPFAM" id="SSF53649">
    <property type="entry name" value="Alkaline phosphatase-like"/>
    <property type="match status" value="1"/>
</dbReference>
<keyword evidence="1" id="KW-0479">Metal-binding</keyword>
<organism evidence="5 6">
    <name type="scientific">Parvibaculum sedimenti</name>
    <dbReference type="NCBI Taxonomy" id="2608632"/>
    <lineage>
        <taxon>Bacteria</taxon>
        <taxon>Pseudomonadati</taxon>
        <taxon>Pseudomonadota</taxon>
        <taxon>Alphaproteobacteria</taxon>
        <taxon>Hyphomicrobiales</taxon>
        <taxon>Parvibaculaceae</taxon>
        <taxon>Parvibaculum</taxon>
    </lineage>
</organism>
<reference evidence="5 6" key="1">
    <citation type="submission" date="2019-09" db="EMBL/GenBank/DDBJ databases">
        <title>Parvibaculum sedimenti sp. nov., isolated from sediment.</title>
        <authorList>
            <person name="Wang Y."/>
        </authorList>
    </citation>
    <scope>NUCLEOTIDE SEQUENCE [LARGE SCALE GENOMIC DNA]</scope>
    <source>
        <strain evidence="5 6">HXT-9</strain>
    </source>
</reference>
<dbReference type="EMBL" id="WESC01000013">
    <property type="protein sequence ID" value="KAB7739132.1"/>
    <property type="molecule type" value="Genomic_DNA"/>
</dbReference>
<dbReference type="GO" id="GO:0046872">
    <property type="term" value="F:metal ion binding"/>
    <property type="evidence" value="ECO:0007669"/>
    <property type="project" value="UniProtKB-KW"/>
</dbReference>
<dbReference type="Gene3D" id="3.40.720.10">
    <property type="entry name" value="Alkaline Phosphatase, subunit A"/>
    <property type="match status" value="1"/>
</dbReference>
<protein>
    <submittedName>
        <fullName evidence="5">Sulfatase-like hydrolase/transferase</fullName>
    </submittedName>
</protein>
<dbReference type="Proteomes" id="UP000468901">
    <property type="component" value="Unassembled WGS sequence"/>
</dbReference>
<dbReference type="AlphaFoldDB" id="A0A6N6VIN2"/>
<evidence type="ECO:0000313" key="6">
    <source>
        <dbReference type="Proteomes" id="UP000468901"/>
    </source>
</evidence>
<evidence type="ECO:0000313" key="5">
    <source>
        <dbReference type="EMBL" id="KAB7739132.1"/>
    </source>
</evidence>
<gene>
    <name evidence="5" type="ORF">F2P47_14075</name>
</gene>
<keyword evidence="6" id="KW-1185">Reference proteome</keyword>
<sequence length="518" mass="58529">MPSPAAPLNILFITADQWRGECLSTLGHPTVKTPNLDALAAEGVLFNRHYANAVPCGPSRASLHTGMYLQNHRSGTNGTPLDARHTNWAKEVARAGYDPVLFGYTDTSQDPREEDPESPWLRTYEGPLPGIRPVCMMGTWPTPWTDDLAAKGFEVPEDIRLAYGKREPGPDYEDGAATPKPLVYPAEEDDTAFLVNRLMDYMGSTTKPFVAHLSLLRPHPPFVAPEPWNEMYDPEDVPGFTRAATPDEEGAQHPWLAHQLSRRLFRASSNEKKLRRMKAVYYGLMSRVDAEIGRLVAFLKESGLWDRTLIVFTSDHGEQMGDHWLLGKCGYFDASYRIPLIIRDPREKANVTRGNIVTRFSENVDIMPTMLDALGLETPVQCDGKPLTPFLEGREGYEMGASAPGKWRDAAHWEFDFRDPADDAAERALDLTLHQCTMNIIRDEKFKYVHFTSLPPLLFDLEKDPQEFVNRANDPAYLPVVLHYAQKMLSWRMNHDEQTLTHISITDEGPVVRAADRW</sequence>
<comment type="caution">
    <text evidence="5">The sequence shown here is derived from an EMBL/GenBank/DDBJ whole genome shotgun (WGS) entry which is preliminary data.</text>
</comment>
<dbReference type="InterPro" id="IPR017850">
    <property type="entry name" value="Alkaline_phosphatase_core_sf"/>
</dbReference>
<dbReference type="InterPro" id="IPR000917">
    <property type="entry name" value="Sulfatase_N"/>
</dbReference>
<evidence type="ECO:0000256" key="3">
    <source>
        <dbReference type="SAM" id="MobiDB-lite"/>
    </source>
</evidence>
<keyword evidence="2 5" id="KW-0378">Hydrolase</keyword>
<dbReference type="GO" id="GO:0005737">
    <property type="term" value="C:cytoplasm"/>
    <property type="evidence" value="ECO:0007669"/>
    <property type="project" value="TreeGrafter"/>
</dbReference>
<dbReference type="GO" id="GO:0008484">
    <property type="term" value="F:sulfuric ester hydrolase activity"/>
    <property type="evidence" value="ECO:0007669"/>
    <property type="project" value="TreeGrafter"/>
</dbReference>
<dbReference type="PANTHER" id="PTHR45953">
    <property type="entry name" value="IDURONATE 2-SULFATASE"/>
    <property type="match status" value="1"/>
</dbReference>
<name>A0A6N6VIN2_9HYPH</name>
<evidence type="ECO:0000259" key="4">
    <source>
        <dbReference type="Pfam" id="PF00884"/>
    </source>
</evidence>
<dbReference type="Pfam" id="PF00884">
    <property type="entry name" value="Sulfatase"/>
    <property type="match status" value="1"/>
</dbReference>
<dbReference type="PANTHER" id="PTHR45953:SF1">
    <property type="entry name" value="IDURONATE 2-SULFATASE"/>
    <property type="match status" value="1"/>
</dbReference>
<feature type="region of interest" description="Disordered" evidence="3">
    <location>
        <begin position="103"/>
        <end position="124"/>
    </location>
</feature>
<dbReference type="CDD" id="cd16028">
    <property type="entry name" value="PMH"/>
    <property type="match status" value="1"/>
</dbReference>
<proteinExistence type="predicted"/>
<dbReference type="GO" id="GO:0016740">
    <property type="term" value="F:transferase activity"/>
    <property type="evidence" value="ECO:0007669"/>
    <property type="project" value="UniProtKB-KW"/>
</dbReference>
<keyword evidence="5" id="KW-0808">Transferase</keyword>